<gene>
    <name evidence="1" type="ORF">TCM_038213</name>
</gene>
<accession>A0A061GQ35</accession>
<dbReference type="PANTHER" id="PTHR46662">
    <property type="entry name" value="DI-GLUCOSE BINDING PROTEIN WITH LEUCINE-RICH REPEAT DOMAIN-CONTAINING PROTEIN"/>
    <property type="match status" value="1"/>
</dbReference>
<protein>
    <submittedName>
        <fullName evidence="1">Serine-threonine protein kinase</fullName>
    </submittedName>
</protein>
<dbReference type="Gene3D" id="3.80.10.10">
    <property type="entry name" value="Ribonuclease Inhibitor"/>
    <property type="match status" value="2"/>
</dbReference>
<dbReference type="PROSITE" id="PS51450">
    <property type="entry name" value="LRR"/>
    <property type="match status" value="2"/>
</dbReference>
<dbReference type="GO" id="GO:0038023">
    <property type="term" value="F:signaling receptor activity"/>
    <property type="evidence" value="ECO:0000318"/>
    <property type="project" value="GO_Central"/>
</dbReference>
<dbReference type="GO" id="GO:0016301">
    <property type="term" value="F:kinase activity"/>
    <property type="evidence" value="ECO:0007669"/>
    <property type="project" value="UniProtKB-KW"/>
</dbReference>
<dbReference type="Proteomes" id="UP000026915">
    <property type="component" value="Chromosome 9"/>
</dbReference>
<dbReference type="InterPro" id="IPR001611">
    <property type="entry name" value="Leu-rich_rpt"/>
</dbReference>
<organism evidence="1 2">
    <name type="scientific">Theobroma cacao</name>
    <name type="common">Cacao</name>
    <name type="synonym">Cocoa</name>
    <dbReference type="NCBI Taxonomy" id="3641"/>
    <lineage>
        <taxon>Eukaryota</taxon>
        <taxon>Viridiplantae</taxon>
        <taxon>Streptophyta</taxon>
        <taxon>Embryophyta</taxon>
        <taxon>Tracheophyta</taxon>
        <taxon>Spermatophyta</taxon>
        <taxon>Magnoliopsida</taxon>
        <taxon>eudicotyledons</taxon>
        <taxon>Gunneridae</taxon>
        <taxon>Pentapetalae</taxon>
        <taxon>rosids</taxon>
        <taxon>malvids</taxon>
        <taxon>Malvales</taxon>
        <taxon>Malvaceae</taxon>
        <taxon>Byttnerioideae</taxon>
        <taxon>Theobroma</taxon>
    </lineage>
</organism>
<dbReference type="PRINTS" id="PR00019">
    <property type="entry name" value="LEURICHRPT"/>
</dbReference>
<evidence type="ECO:0000313" key="2">
    <source>
        <dbReference type="Proteomes" id="UP000026915"/>
    </source>
</evidence>
<evidence type="ECO:0000313" key="1">
    <source>
        <dbReference type="EMBL" id="EOY31252.1"/>
    </source>
</evidence>
<keyword evidence="2" id="KW-1185">Reference proteome</keyword>
<dbReference type="Gramene" id="EOY31252">
    <property type="protein sequence ID" value="EOY31252"/>
    <property type="gene ID" value="TCM_038213"/>
</dbReference>
<dbReference type="OMA" id="PYVETSY"/>
<dbReference type="InParanoid" id="A0A061GQ35"/>
<dbReference type="EMBL" id="CM001887">
    <property type="protein sequence ID" value="EOY31252.1"/>
    <property type="molecule type" value="Genomic_DNA"/>
</dbReference>
<keyword evidence="1" id="KW-0418">Kinase</keyword>
<name>A0A061GQ35_THECC</name>
<dbReference type="Pfam" id="PF00560">
    <property type="entry name" value="LRR_1"/>
    <property type="match status" value="2"/>
</dbReference>
<reference evidence="1 2" key="1">
    <citation type="journal article" date="2013" name="Genome Biol.">
        <title>The genome sequence of the most widely cultivated cacao type and its use to identify candidate genes regulating pod color.</title>
        <authorList>
            <person name="Motamayor J.C."/>
            <person name="Mockaitis K."/>
            <person name="Schmutz J."/>
            <person name="Haiminen N."/>
            <person name="Iii D.L."/>
            <person name="Cornejo O."/>
            <person name="Findley S.D."/>
            <person name="Zheng P."/>
            <person name="Utro F."/>
            <person name="Royaert S."/>
            <person name="Saski C."/>
            <person name="Jenkins J."/>
            <person name="Podicheti R."/>
            <person name="Zhao M."/>
            <person name="Scheffler B.E."/>
            <person name="Stack J.C."/>
            <person name="Feltus F.A."/>
            <person name="Mustiga G.M."/>
            <person name="Amores F."/>
            <person name="Phillips W."/>
            <person name="Marelli J.P."/>
            <person name="May G.D."/>
            <person name="Shapiro H."/>
            <person name="Ma J."/>
            <person name="Bustamante C.D."/>
            <person name="Schnell R.J."/>
            <person name="Main D."/>
            <person name="Gilbert D."/>
            <person name="Parida L."/>
            <person name="Kuhn D.N."/>
        </authorList>
    </citation>
    <scope>NUCLEOTIDE SEQUENCE [LARGE SCALE GENOMIC DNA]</scope>
    <source>
        <strain evidence="2">cv. Matina 1-6</strain>
    </source>
</reference>
<dbReference type="Pfam" id="PF13516">
    <property type="entry name" value="LRR_6"/>
    <property type="match status" value="1"/>
</dbReference>
<dbReference type="SUPFAM" id="SSF52058">
    <property type="entry name" value="L domain-like"/>
    <property type="match status" value="1"/>
</dbReference>
<dbReference type="PANTHER" id="PTHR46662:SF98">
    <property type="entry name" value="NON-SPECIFIC SERINE_THREONINE PROTEIN KINASE"/>
    <property type="match status" value="1"/>
</dbReference>
<dbReference type="GO" id="GO:0005886">
    <property type="term" value="C:plasma membrane"/>
    <property type="evidence" value="ECO:0000318"/>
    <property type="project" value="GO_Central"/>
</dbReference>
<dbReference type="AlphaFoldDB" id="A0A061GQ35"/>
<dbReference type="HOGENOM" id="CLU_695234_0_0_1"/>
<dbReference type="eggNOG" id="KOG0619">
    <property type="taxonomic scope" value="Eukaryota"/>
</dbReference>
<dbReference type="InterPro" id="IPR032675">
    <property type="entry name" value="LRR_dom_sf"/>
</dbReference>
<proteinExistence type="predicted"/>
<sequence length="397" mass="45050">MGVGSKKKKLSCYLNLSSIILMVYTAGWRENKLSTSDCCKWERVECNTATGRVIRLFLNLTMTETEYDLDYRSYMVDFNEKFSQSTDTKRDYWYLNASLFLSFEELKSLYLNGNSIAGCVHSRGLERLSSKLNKLEILDLSDNNLNDSTLLSLSELSSLKSLYLANNQFTKSNPTNGINKLSKLNNLEILNLHGNELGNDILSRLNGFTSLKTLRLQNCALEETIHMLGNSSIEKRQLRLIKTEVLGLSENLFNNSIFSFLGAISNLKSLHIRDNILAGPIDIKALNALSNLEKLYMEYNAVNDFLPSRENETKLRLINLKVLDLSSNRFSSSILSSLGKLSNRKSFYFGGSKLKGSIDLRELDGLSYLEEMYLDCSFDDSNFQGVTKFCLPQFFHV</sequence>
<keyword evidence="1" id="KW-0808">Transferase</keyword>